<dbReference type="InterPro" id="IPR002701">
    <property type="entry name" value="CM_II_prokaryot"/>
</dbReference>
<dbReference type="PANTHER" id="PTHR38041">
    <property type="entry name" value="CHORISMATE MUTASE"/>
    <property type="match status" value="1"/>
</dbReference>
<evidence type="ECO:0000313" key="8">
    <source>
        <dbReference type="EMBL" id="SME98630.1"/>
    </source>
</evidence>
<dbReference type="Proteomes" id="UP000192911">
    <property type="component" value="Unassembled WGS sequence"/>
</dbReference>
<dbReference type="InterPro" id="IPR036263">
    <property type="entry name" value="Chorismate_II_sf"/>
</dbReference>
<evidence type="ECO:0000256" key="6">
    <source>
        <dbReference type="SAM" id="SignalP"/>
    </source>
</evidence>
<organism evidence="8 9">
    <name type="scientific">Trinickia caryophylli</name>
    <name type="common">Paraburkholderia caryophylli</name>
    <dbReference type="NCBI Taxonomy" id="28094"/>
    <lineage>
        <taxon>Bacteria</taxon>
        <taxon>Pseudomonadati</taxon>
        <taxon>Pseudomonadota</taxon>
        <taxon>Betaproteobacteria</taxon>
        <taxon>Burkholderiales</taxon>
        <taxon>Burkholderiaceae</taxon>
        <taxon>Trinickia</taxon>
    </lineage>
</organism>
<dbReference type="InterPro" id="IPR008240">
    <property type="entry name" value="Chorismate_mutase_periplasmic"/>
</dbReference>
<dbReference type="NCBIfam" id="NF006741">
    <property type="entry name" value="PRK09269.1"/>
    <property type="match status" value="1"/>
</dbReference>
<evidence type="ECO:0000259" key="7">
    <source>
        <dbReference type="PROSITE" id="PS51168"/>
    </source>
</evidence>
<sequence>MNLRLRATLLGAAVLVAAVTAMPARAGADGDDTPLINVVALASQRLALAVPVAQWKWANNRPITDAPRETALLADVEHRAQAAGVDAAYARAFFQDQIDASKQVQDALFAQWRASAPPAGPAPDLAANTRPALDRLTQALVAGLVRAGSLSSAPDCPVRLARSIQTWKTMTRYDAIQARALPTALAHVCKNGGVAQIS</sequence>
<dbReference type="Pfam" id="PF01817">
    <property type="entry name" value="CM_2"/>
    <property type="match status" value="1"/>
</dbReference>
<dbReference type="OrthoDB" id="6053806at2"/>
<dbReference type="InterPro" id="IPR036979">
    <property type="entry name" value="CM_dom_sf"/>
</dbReference>
<dbReference type="GO" id="GO:0009697">
    <property type="term" value="P:salicylic acid biosynthetic process"/>
    <property type="evidence" value="ECO:0007669"/>
    <property type="project" value="TreeGrafter"/>
</dbReference>
<dbReference type="PANTHER" id="PTHR38041:SF2">
    <property type="entry name" value="SECRETED CHORISMATE MUTASE"/>
    <property type="match status" value="1"/>
</dbReference>
<dbReference type="RefSeq" id="WP_085224018.1">
    <property type="nucleotide sequence ID" value="NZ_BSQD01000001.1"/>
</dbReference>
<evidence type="ECO:0000256" key="4">
    <source>
        <dbReference type="ARBA" id="ARBA00023235"/>
    </source>
</evidence>
<keyword evidence="9" id="KW-1185">Reference proteome</keyword>
<dbReference type="GeneID" id="95548969"/>
<evidence type="ECO:0000256" key="1">
    <source>
        <dbReference type="ARBA" id="ARBA00004817"/>
    </source>
</evidence>
<comment type="function">
    <text evidence="5">Catalyzes the Claisen rearrangement of chorismate to prephenate.</text>
</comment>
<protein>
    <recommendedName>
        <fullName evidence="2 5">Chorismate mutase</fullName>
        <ecNumber evidence="2 5">5.4.99.5</ecNumber>
    </recommendedName>
</protein>
<keyword evidence="4 5" id="KW-0413">Isomerase</keyword>
<dbReference type="PROSITE" id="PS51168">
    <property type="entry name" value="CHORISMATE_MUT_2"/>
    <property type="match status" value="1"/>
</dbReference>
<reference evidence="9" key="1">
    <citation type="submission" date="2017-04" db="EMBL/GenBank/DDBJ databases">
        <authorList>
            <person name="Varghese N."/>
            <person name="Submissions S."/>
        </authorList>
    </citation>
    <scope>NUCLEOTIDE SEQUENCE [LARGE SCALE GENOMIC DNA]</scope>
    <source>
        <strain evidence="9">Ballard 720</strain>
    </source>
</reference>
<dbReference type="EMBL" id="FXAH01000001">
    <property type="protein sequence ID" value="SME98630.1"/>
    <property type="molecule type" value="Genomic_DNA"/>
</dbReference>
<dbReference type="PIRSF" id="PIRSF026640">
    <property type="entry name" value="Peripl_chor_mut"/>
    <property type="match status" value="1"/>
</dbReference>
<evidence type="ECO:0000256" key="3">
    <source>
        <dbReference type="ARBA" id="ARBA00022729"/>
    </source>
</evidence>
<evidence type="ECO:0000313" key="9">
    <source>
        <dbReference type="Proteomes" id="UP000192911"/>
    </source>
</evidence>
<dbReference type="STRING" id="28094.SAMN06295900_101555"/>
<dbReference type="SMART" id="SM00830">
    <property type="entry name" value="CM_2"/>
    <property type="match status" value="1"/>
</dbReference>
<feature type="signal peptide" evidence="6">
    <location>
        <begin position="1"/>
        <end position="26"/>
    </location>
</feature>
<dbReference type="GO" id="GO:0046417">
    <property type="term" value="P:chorismate metabolic process"/>
    <property type="evidence" value="ECO:0007669"/>
    <property type="project" value="InterPro"/>
</dbReference>
<keyword evidence="3 6" id="KW-0732">Signal</keyword>
<evidence type="ECO:0000256" key="5">
    <source>
        <dbReference type="PIRNR" id="PIRNR026640"/>
    </source>
</evidence>
<dbReference type="EC" id="5.4.99.5" evidence="2 5"/>
<gene>
    <name evidence="8" type="ORF">SAMN06295900_101555</name>
</gene>
<dbReference type="SUPFAM" id="SSF48600">
    <property type="entry name" value="Chorismate mutase II"/>
    <property type="match status" value="1"/>
</dbReference>
<comment type="catalytic activity">
    <reaction evidence="5">
        <text>chorismate = prephenate</text>
        <dbReference type="Rhea" id="RHEA:13897"/>
        <dbReference type="ChEBI" id="CHEBI:29748"/>
        <dbReference type="ChEBI" id="CHEBI:29934"/>
        <dbReference type="EC" id="5.4.99.5"/>
    </reaction>
</comment>
<accession>A0A1X7CL30</accession>
<dbReference type="GO" id="GO:0004106">
    <property type="term" value="F:chorismate mutase activity"/>
    <property type="evidence" value="ECO:0007669"/>
    <property type="project" value="UniProtKB-EC"/>
</dbReference>
<proteinExistence type="predicted"/>
<name>A0A1X7CL30_TRICW</name>
<dbReference type="NCBIfam" id="TIGR01806">
    <property type="entry name" value="CM_mono2"/>
    <property type="match status" value="1"/>
</dbReference>
<dbReference type="AlphaFoldDB" id="A0A1X7CL30"/>
<evidence type="ECO:0000256" key="2">
    <source>
        <dbReference type="ARBA" id="ARBA00012404"/>
    </source>
</evidence>
<feature type="domain" description="Chorismate mutase" evidence="7">
    <location>
        <begin position="15"/>
        <end position="109"/>
    </location>
</feature>
<comment type="pathway">
    <text evidence="1 5">Metabolic intermediate biosynthesis; prephenate biosynthesis; prephenate from chorismate: step 1/1.</text>
</comment>
<dbReference type="UniPathway" id="UPA00120">
    <property type="reaction ID" value="UER00203"/>
</dbReference>
<feature type="chain" id="PRO_5010866516" description="Chorismate mutase" evidence="6">
    <location>
        <begin position="27"/>
        <end position="198"/>
    </location>
</feature>
<dbReference type="InterPro" id="IPR051331">
    <property type="entry name" value="Chorismate_mutase-related"/>
</dbReference>
<dbReference type="Gene3D" id="1.20.59.10">
    <property type="entry name" value="Chorismate mutase"/>
    <property type="match status" value="1"/>
</dbReference>